<protein>
    <recommendedName>
        <fullName evidence="2">DUF7979 domain-containing protein</fullName>
    </recommendedName>
</protein>
<comment type="caution">
    <text evidence="3">The sequence shown here is derived from an EMBL/GenBank/DDBJ whole genome shotgun (WGS) entry which is preliminary data.</text>
</comment>
<reference evidence="3 4" key="1">
    <citation type="journal article" date="2019" name="Int. J. Syst. Evol. Microbiol.">
        <title>The Global Catalogue of Microorganisms (GCM) 10K type strain sequencing project: providing services to taxonomists for standard genome sequencing and annotation.</title>
        <authorList>
            <consortium name="The Broad Institute Genomics Platform"/>
            <consortium name="The Broad Institute Genome Sequencing Center for Infectious Disease"/>
            <person name="Wu L."/>
            <person name="Ma J."/>
        </authorList>
    </citation>
    <scope>NUCLEOTIDE SEQUENCE [LARGE SCALE GENOMIC DNA]</scope>
    <source>
        <strain evidence="3 4">DT55</strain>
    </source>
</reference>
<dbReference type="Pfam" id="PF25934">
    <property type="entry name" value="DUF7979"/>
    <property type="match status" value="1"/>
</dbReference>
<dbReference type="RefSeq" id="WP_276238437.1">
    <property type="nucleotide sequence ID" value="NZ_CP119989.1"/>
</dbReference>
<dbReference type="AlphaFoldDB" id="A0ABD5WTU8"/>
<keyword evidence="4" id="KW-1185">Reference proteome</keyword>
<dbReference type="EMBL" id="JBHTAG010000002">
    <property type="protein sequence ID" value="MFC7097085.1"/>
    <property type="molecule type" value="Genomic_DNA"/>
</dbReference>
<dbReference type="InterPro" id="IPR058285">
    <property type="entry name" value="DUF7979"/>
</dbReference>
<evidence type="ECO:0000256" key="1">
    <source>
        <dbReference type="SAM" id="Phobius"/>
    </source>
</evidence>
<evidence type="ECO:0000259" key="2">
    <source>
        <dbReference type="Pfam" id="PF25934"/>
    </source>
</evidence>
<dbReference type="GeneID" id="79269016"/>
<organism evidence="3 4">
    <name type="scientific">Halobaculum marinum</name>
    <dbReference type="NCBI Taxonomy" id="3031996"/>
    <lineage>
        <taxon>Archaea</taxon>
        <taxon>Methanobacteriati</taxon>
        <taxon>Methanobacteriota</taxon>
        <taxon>Stenosarchaea group</taxon>
        <taxon>Halobacteria</taxon>
        <taxon>Halobacteriales</taxon>
        <taxon>Haloferacaceae</taxon>
        <taxon>Halobaculum</taxon>
    </lineage>
</organism>
<feature type="domain" description="DUF7979" evidence="2">
    <location>
        <begin position="137"/>
        <end position="208"/>
    </location>
</feature>
<proteinExistence type="predicted"/>
<evidence type="ECO:0000313" key="4">
    <source>
        <dbReference type="Proteomes" id="UP001596388"/>
    </source>
</evidence>
<keyword evidence="1" id="KW-0472">Membrane</keyword>
<feature type="transmembrane region" description="Helical" evidence="1">
    <location>
        <begin position="223"/>
        <end position="245"/>
    </location>
</feature>
<evidence type="ECO:0000313" key="3">
    <source>
        <dbReference type="EMBL" id="MFC7097085.1"/>
    </source>
</evidence>
<accession>A0ABD5WTU8</accession>
<keyword evidence="1" id="KW-1133">Transmembrane helix</keyword>
<keyword evidence="1" id="KW-0812">Transmembrane</keyword>
<sequence>MPSDRTALVLVFVGLLLLPGPAYAFALDAADGPERYRSSAGYAATPIDYENDTVLAEQYAASLTFRPESFQYRHVRDDFRAPNRTREVLETAMATGSATVDSDAVAADVRQLRRNYSFLSAEYDTYHAFTLADGEVTTTVANESDVAAAVREELVVSYDDLSPAEQQTFRKIRNATESDDAFAYRPWNDEPVPDDPIVERDGTYYAVEAVSHTDDFGFPEGTFVGLVASAVGIVALLAGLGTLGYNRWRT</sequence>
<name>A0ABD5WTU8_9EURY</name>
<dbReference type="Proteomes" id="UP001596388">
    <property type="component" value="Unassembled WGS sequence"/>
</dbReference>
<gene>
    <name evidence="3" type="ORF">ACFQKD_07185</name>
</gene>